<dbReference type="PROSITE" id="PS51122">
    <property type="entry name" value="CALPONIN_2"/>
    <property type="match status" value="5"/>
</dbReference>
<evidence type="ECO:0000256" key="2">
    <source>
        <dbReference type="SAM" id="MobiDB-lite"/>
    </source>
</evidence>
<feature type="region of interest" description="Disordered" evidence="2">
    <location>
        <begin position="114"/>
        <end position="133"/>
    </location>
</feature>
<name>A0A1I9G602_BRUMA</name>
<dbReference type="EMBL" id="LN857024">
    <property type="protein sequence ID" value="CDQ02498.1"/>
    <property type="molecule type" value="Genomic_DNA"/>
</dbReference>
<organism evidence="3">
    <name type="scientific">Brugia malayi</name>
    <name type="common">Filarial nematode worm</name>
    <dbReference type="NCBI Taxonomy" id="6279"/>
    <lineage>
        <taxon>Eukaryota</taxon>
        <taxon>Metazoa</taxon>
        <taxon>Ecdysozoa</taxon>
        <taxon>Nematoda</taxon>
        <taxon>Chromadorea</taxon>
        <taxon>Rhabditida</taxon>
        <taxon>Spirurina</taxon>
        <taxon>Spiruromorpha</taxon>
        <taxon>Filarioidea</taxon>
        <taxon>Onchocercidae</taxon>
        <taxon>Brugia</taxon>
    </lineage>
</organism>
<dbReference type="GO" id="GO:0051015">
    <property type="term" value="F:actin filament binding"/>
    <property type="evidence" value="ECO:0007669"/>
    <property type="project" value="TreeGrafter"/>
</dbReference>
<evidence type="ECO:0000313" key="4">
    <source>
        <dbReference type="WormBase" id="Bm3186a"/>
    </source>
</evidence>
<gene>
    <name evidence="4" type="primary">bma-unc-87</name>
    <name evidence="3" type="synonym">Bma-unc-87</name>
    <name evidence="4" type="ORF">Bm3186</name>
    <name evidence="3" type="ORF">BM_Bm3186</name>
</gene>
<feature type="compositionally biased region" description="Polar residues" evidence="2">
    <location>
        <begin position="123"/>
        <end position="133"/>
    </location>
</feature>
<dbReference type="GO" id="GO:0015629">
    <property type="term" value="C:actin cytoskeleton"/>
    <property type="evidence" value="ECO:0007669"/>
    <property type="project" value="TreeGrafter"/>
</dbReference>
<feature type="compositionally biased region" description="Basic and acidic residues" evidence="2">
    <location>
        <begin position="278"/>
        <end position="293"/>
    </location>
</feature>
<dbReference type="Pfam" id="PF00402">
    <property type="entry name" value="Calponin"/>
    <property type="match status" value="4"/>
</dbReference>
<dbReference type="PANTHER" id="PTHR47385">
    <property type="entry name" value="CALPONIN"/>
    <property type="match status" value="1"/>
</dbReference>
<sequence>MELFRYVGRNIERAKVTILLRNLDNLIGPTKNMNSCYLFLSSELKLLVKHFFPSVRLPIEYEIFFLNYIIINADEAQPNATMETRVAGQGQPKRVGRWTLAQLRQTDGIIPSQAGWNKGDSQKLMTNFGTPRNTQTRVKSENLAEIPEEILMRTHGEVRLQSGTNKFDSQRGMTGFGTGRDVCREGVHVNQAPSDLQPLEEEKIRLSDGIVRLQAGTNKYDSQKGMTGFGTARRETTKMKDSRHPEYDHEHPDQSEIPLQAGTNKFASQKGMTGFGTSRRETTKIRDSAHPEYDPESSIDSSTIPSQMGSNKYASQKGMTGFGQPRWEGMTGFGAPRDVKGKHLKRIWELEYPEEAEASLDRL</sequence>
<dbReference type="PANTHER" id="PTHR47385:SF14">
    <property type="entry name" value="TRANSGELIN"/>
    <property type="match status" value="1"/>
</dbReference>
<dbReference type="PROSITE" id="PS01052">
    <property type="entry name" value="CALPONIN_1"/>
    <property type="match status" value="2"/>
</dbReference>
<dbReference type="GO" id="GO:0007015">
    <property type="term" value="P:actin filament organization"/>
    <property type="evidence" value="ECO:0007669"/>
    <property type="project" value="TreeGrafter"/>
</dbReference>
<comment type="similarity">
    <text evidence="1">Belongs to the calponin family.</text>
</comment>
<feature type="compositionally biased region" description="Polar residues" evidence="2">
    <location>
        <begin position="261"/>
        <end position="271"/>
    </location>
</feature>
<evidence type="ECO:0000313" key="3">
    <source>
        <dbReference type="EMBL" id="CDQ02498.1"/>
    </source>
</evidence>
<reference evidence="3" key="1">
    <citation type="journal article" date="2007" name="Science">
        <title>Draft genome of the filarial nematode parasite Brugia malayi.</title>
        <authorList>
            <person name="Ghedin E."/>
            <person name="Wang S."/>
            <person name="Spiro D."/>
            <person name="Caler E."/>
            <person name="Zhao Q."/>
            <person name="Crabtree J."/>
            <person name="Allen J.E."/>
            <person name="Delcher A.L."/>
            <person name="Guiliano D.B."/>
            <person name="Miranda-Saavedra D."/>
            <person name="Angiuoli S.V."/>
            <person name="Creasy T."/>
            <person name="Amedeo P."/>
            <person name="Haas B."/>
            <person name="El-Sayed N.M."/>
            <person name="Wortman J.R."/>
            <person name="Feldblyum T."/>
            <person name="Tallon L."/>
            <person name="Schatz M."/>
            <person name="Shumway M."/>
            <person name="Koo H."/>
            <person name="Salzberg S.L."/>
            <person name="Schobel S."/>
            <person name="Pertea M."/>
            <person name="Pop M."/>
            <person name="White O."/>
            <person name="Barton G.J."/>
            <person name="Carlow C.K."/>
            <person name="Crawford M.J."/>
            <person name="Daub J."/>
            <person name="Dimmic M.W."/>
            <person name="Estes C.F."/>
            <person name="Foster J.M."/>
            <person name="Ganatra M."/>
            <person name="Gregory W.F."/>
            <person name="Johnson N.M."/>
            <person name="Jin J."/>
            <person name="Komuniecki R."/>
            <person name="Korf I."/>
            <person name="Kumar S."/>
            <person name="Laney S."/>
            <person name="Li B.W."/>
            <person name="Li W."/>
            <person name="Lindblom T.H."/>
            <person name="Lustigman S."/>
            <person name="Ma D."/>
            <person name="Maina C.V."/>
            <person name="Martin D.M."/>
            <person name="McCarter J.P."/>
            <person name="McReynolds L."/>
            <person name="Mitreva M."/>
            <person name="Nutman T.B."/>
            <person name="Parkinson J."/>
            <person name="Peregrin-Alvarez J.M."/>
            <person name="Poole C."/>
            <person name="Ren Q."/>
            <person name="Saunders L."/>
            <person name="Sluder A.E."/>
            <person name="Smith K."/>
            <person name="Stanke M."/>
            <person name="Unnasch T.R."/>
            <person name="Ware J."/>
            <person name="Wei A.D."/>
            <person name="Weil G."/>
            <person name="Williams D.J."/>
            <person name="Zhang Y."/>
            <person name="Williams S.A."/>
            <person name="Fraser-Liggett C."/>
            <person name="Slatko B."/>
            <person name="Blaxter M.L."/>
            <person name="Scott A.L."/>
        </authorList>
    </citation>
    <scope>NUCLEOTIDE SEQUENCE</scope>
    <source>
        <strain evidence="3">FR3</strain>
    </source>
</reference>
<protein>
    <submittedName>
        <fullName evidence="3">BMA-UNC-87, isoform a</fullName>
    </submittedName>
</protein>
<feature type="compositionally biased region" description="Polar residues" evidence="2">
    <location>
        <begin position="298"/>
        <end position="318"/>
    </location>
</feature>
<feature type="region of interest" description="Disordered" evidence="2">
    <location>
        <begin position="234"/>
        <end position="338"/>
    </location>
</feature>
<dbReference type="WormBase" id="Bm3186a">
    <property type="protein sequence ID" value="BM41239"/>
    <property type="gene ID" value="WBGene00223447"/>
    <property type="gene designation" value="Bma-unc-87"/>
</dbReference>
<accession>A0A1I9G602</accession>
<proteinExistence type="inferred from homology"/>
<reference evidence="3" key="2">
    <citation type="submission" date="2012-12" db="EMBL/GenBank/DDBJ databases">
        <authorList>
            <consortium name="WormBase Consortium"/>
            <person name="Ghedin E."/>
            <person name="Paulini M."/>
        </authorList>
    </citation>
    <scope>NUCLEOTIDE SEQUENCE</scope>
    <source>
        <strain evidence="3">FR3</strain>
    </source>
</reference>
<dbReference type="InterPro" id="IPR050606">
    <property type="entry name" value="Calponin-like"/>
</dbReference>
<dbReference type="InterPro" id="IPR000557">
    <property type="entry name" value="Calponin_repeat"/>
</dbReference>
<evidence type="ECO:0000256" key="1">
    <source>
        <dbReference type="ARBA" id="ARBA00009631"/>
    </source>
</evidence>
<feature type="compositionally biased region" description="Basic and acidic residues" evidence="2">
    <location>
        <begin position="234"/>
        <end position="254"/>
    </location>
</feature>
<dbReference type="AlphaFoldDB" id="A0A1I9G602"/>